<evidence type="ECO:0000256" key="2">
    <source>
        <dbReference type="ARBA" id="ARBA00023125"/>
    </source>
</evidence>
<dbReference type="PANTHER" id="PTHR33164:SF64">
    <property type="entry name" value="TRANSCRIPTIONAL REGULATOR SLYA"/>
    <property type="match status" value="1"/>
</dbReference>
<dbReference type="PRINTS" id="PR00598">
    <property type="entry name" value="HTHMARR"/>
</dbReference>
<dbReference type="PROSITE" id="PS50995">
    <property type="entry name" value="HTH_MARR_2"/>
    <property type="match status" value="1"/>
</dbReference>
<feature type="domain" description="HTH marR-type" evidence="4">
    <location>
        <begin position="4"/>
        <end position="137"/>
    </location>
</feature>
<evidence type="ECO:0000256" key="3">
    <source>
        <dbReference type="ARBA" id="ARBA00023163"/>
    </source>
</evidence>
<protein>
    <submittedName>
        <fullName evidence="5">MarR family transcriptional regulator</fullName>
    </submittedName>
</protein>
<dbReference type="GO" id="GO:0003700">
    <property type="term" value="F:DNA-binding transcription factor activity"/>
    <property type="evidence" value="ECO:0007669"/>
    <property type="project" value="InterPro"/>
</dbReference>
<accession>A0A437MPF0</accession>
<organism evidence="5 6">
    <name type="scientific">Rhodovarius crocodyli</name>
    <dbReference type="NCBI Taxonomy" id="1979269"/>
    <lineage>
        <taxon>Bacteria</taxon>
        <taxon>Pseudomonadati</taxon>
        <taxon>Pseudomonadota</taxon>
        <taxon>Alphaproteobacteria</taxon>
        <taxon>Acetobacterales</taxon>
        <taxon>Roseomonadaceae</taxon>
        <taxon>Rhodovarius</taxon>
    </lineage>
</organism>
<name>A0A437MPF0_9PROT</name>
<dbReference type="GO" id="GO:0003677">
    <property type="term" value="F:DNA binding"/>
    <property type="evidence" value="ECO:0007669"/>
    <property type="project" value="UniProtKB-KW"/>
</dbReference>
<dbReference type="InterPro" id="IPR036390">
    <property type="entry name" value="WH_DNA-bd_sf"/>
</dbReference>
<evidence type="ECO:0000259" key="4">
    <source>
        <dbReference type="PROSITE" id="PS50995"/>
    </source>
</evidence>
<evidence type="ECO:0000313" key="6">
    <source>
        <dbReference type="Proteomes" id="UP000282957"/>
    </source>
</evidence>
<dbReference type="RefSeq" id="WP_127786403.1">
    <property type="nucleotide sequence ID" value="NZ_SACL01000001.1"/>
</dbReference>
<dbReference type="SUPFAM" id="SSF46785">
    <property type="entry name" value="Winged helix' DNA-binding domain"/>
    <property type="match status" value="1"/>
</dbReference>
<proteinExistence type="predicted"/>
<comment type="caution">
    <text evidence="5">The sequence shown here is derived from an EMBL/GenBank/DDBJ whole genome shotgun (WGS) entry which is preliminary data.</text>
</comment>
<dbReference type="GO" id="GO:0006950">
    <property type="term" value="P:response to stress"/>
    <property type="evidence" value="ECO:0007669"/>
    <property type="project" value="TreeGrafter"/>
</dbReference>
<dbReference type="InterPro" id="IPR036388">
    <property type="entry name" value="WH-like_DNA-bd_sf"/>
</dbReference>
<dbReference type="InterPro" id="IPR039422">
    <property type="entry name" value="MarR/SlyA-like"/>
</dbReference>
<keyword evidence="2" id="KW-0238">DNA-binding</keyword>
<reference evidence="5 6" key="1">
    <citation type="submission" date="2019-01" db="EMBL/GenBank/DDBJ databases">
        <authorList>
            <person name="Chen W.-M."/>
        </authorList>
    </citation>
    <scope>NUCLEOTIDE SEQUENCE [LARGE SCALE GENOMIC DNA]</scope>
    <source>
        <strain evidence="5 6">CCP-6</strain>
    </source>
</reference>
<sequence>MSSRTQFTEQLRRVSLRWRTRFDAELRAAGQTLTRANVLRFLARHPDGVTQRELAEHLMVEHPTLVRMLDALQEQGLIARRPIEGNRRANSLHLLPAALPMVAELEATFAAEAERVLGDIPPEELERATRLLRRIAEKLEDGS</sequence>
<dbReference type="PANTHER" id="PTHR33164">
    <property type="entry name" value="TRANSCRIPTIONAL REGULATOR, MARR FAMILY"/>
    <property type="match status" value="1"/>
</dbReference>
<dbReference type="InterPro" id="IPR000835">
    <property type="entry name" value="HTH_MarR-typ"/>
</dbReference>
<keyword evidence="1" id="KW-0805">Transcription regulation</keyword>
<dbReference type="Pfam" id="PF12802">
    <property type="entry name" value="MarR_2"/>
    <property type="match status" value="1"/>
</dbReference>
<dbReference type="EMBL" id="SACL01000001">
    <property type="protein sequence ID" value="RVT99509.1"/>
    <property type="molecule type" value="Genomic_DNA"/>
</dbReference>
<evidence type="ECO:0000313" key="5">
    <source>
        <dbReference type="EMBL" id="RVT99509.1"/>
    </source>
</evidence>
<dbReference type="Gene3D" id="1.10.10.10">
    <property type="entry name" value="Winged helix-like DNA-binding domain superfamily/Winged helix DNA-binding domain"/>
    <property type="match status" value="1"/>
</dbReference>
<dbReference type="AlphaFoldDB" id="A0A437MPF0"/>
<keyword evidence="3" id="KW-0804">Transcription</keyword>
<evidence type="ECO:0000256" key="1">
    <source>
        <dbReference type="ARBA" id="ARBA00023015"/>
    </source>
</evidence>
<keyword evidence="6" id="KW-1185">Reference proteome</keyword>
<dbReference type="SMART" id="SM00347">
    <property type="entry name" value="HTH_MARR"/>
    <property type="match status" value="1"/>
</dbReference>
<gene>
    <name evidence="5" type="ORF">EOD42_05330</name>
</gene>
<dbReference type="OrthoDB" id="7280837at2"/>
<dbReference type="Proteomes" id="UP000282957">
    <property type="component" value="Unassembled WGS sequence"/>
</dbReference>